<dbReference type="InterPro" id="IPR031343">
    <property type="entry name" value="DUF5105"/>
</dbReference>
<name>R3TU18_9ENTE</name>
<organism evidence="3 4">
    <name type="scientific">Enterococcus caccae ATCC BAA-1240</name>
    <dbReference type="NCBI Taxonomy" id="1158612"/>
    <lineage>
        <taxon>Bacteria</taxon>
        <taxon>Bacillati</taxon>
        <taxon>Bacillota</taxon>
        <taxon>Bacilli</taxon>
        <taxon>Lactobacillales</taxon>
        <taxon>Enterococcaceae</taxon>
        <taxon>Enterococcus</taxon>
    </lineage>
</organism>
<reference evidence="3 4" key="1">
    <citation type="submission" date="2013-02" db="EMBL/GenBank/DDBJ databases">
        <title>The Genome Sequence of Enterococcus caccae BAA-1240.</title>
        <authorList>
            <consortium name="The Broad Institute Genome Sequencing Platform"/>
            <consortium name="The Broad Institute Genome Sequencing Center for Infectious Disease"/>
            <person name="Earl A.M."/>
            <person name="Gilmore M.S."/>
            <person name="Lebreton F."/>
            <person name="Walker B."/>
            <person name="Young S.K."/>
            <person name="Zeng Q."/>
            <person name="Gargeya S."/>
            <person name="Fitzgerald M."/>
            <person name="Haas B."/>
            <person name="Abouelleil A."/>
            <person name="Alvarado L."/>
            <person name="Arachchi H.M."/>
            <person name="Berlin A.M."/>
            <person name="Chapman S.B."/>
            <person name="Dewar J."/>
            <person name="Goldberg J."/>
            <person name="Griggs A."/>
            <person name="Gujja S."/>
            <person name="Hansen M."/>
            <person name="Howarth C."/>
            <person name="Imamovic A."/>
            <person name="Larimer J."/>
            <person name="McCowan C."/>
            <person name="Murphy C."/>
            <person name="Neiman D."/>
            <person name="Pearson M."/>
            <person name="Priest M."/>
            <person name="Roberts A."/>
            <person name="Saif S."/>
            <person name="Shea T."/>
            <person name="Sisk P."/>
            <person name="Sykes S."/>
            <person name="Wortman J."/>
            <person name="Nusbaum C."/>
            <person name="Birren B."/>
        </authorList>
    </citation>
    <scope>NUCLEOTIDE SEQUENCE [LARGE SCALE GENOMIC DNA]</scope>
    <source>
        <strain evidence="3 4">ATCC BAA-1240</strain>
    </source>
</reference>
<feature type="domain" description="DUF5105" evidence="2">
    <location>
        <begin position="25"/>
        <end position="208"/>
    </location>
</feature>
<keyword evidence="1" id="KW-0732">Signal</keyword>
<dbReference type="Proteomes" id="UP000013840">
    <property type="component" value="Unassembled WGS sequence"/>
</dbReference>
<accession>R3TU18</accession>
<evidence type="ECO:0000313" key="3">
    <source>
        <dbReference type="EMBL" id="EOL45049.1"/>
    </source>
</evidence>
<dbReference type="Pfam" id="PF17118">
    <property type="entry name" value="DUF5105"/>
    <property type="match status" value="1"/>
</dbReference>
<evidence type="ECO:0000259" key="2">
    <source>
        <dbReference type="Pfam" id="PF17118"/>
    </source>
</evidence>
<dbReference type="AlphaFoldDB" id="R3TU18"/>
<keyword evidence="4" id="KW-1185">Reference proteome</keyword>
<dbReference type="PATRIC" id="fig|1158612.3.peg.1830"/>
<feature type="chain" id="PRO_5039074337" description="DUF5105 domain-containing protein" evidence="1">
    <location>
        <begin position="24"/>
        <end position="245"/>
    </location>
</feature>
<dbReference type="EMBL" id="AJAU01000018">
    <property type="protein sequence ID" value="EOL45049.1"/>
    <property type="molecule type" value="Genomic_DNA"/>
</dbReference>
<dbReference type="OrthoDB" id="2199696at2"/>
<dbReference type="RefSeq" id="WP_010771966.1">
    <property type="nucleotide sequence ID" value="NZ_KB946334.1"/>
</dbReference>
<dbReference type="PROSITE" id="PS51257">
    <property type="entry name" value="PROKAR_LIPOPROTEIN"/>
    <property type="match status" value="1"/>
</dbReference>
<dbReference type="eggNOG" id="ENOG5033N44">
    <property type="taxonomic scope" value="Bacteria"/>
</dbReference>
<evidence type="ECO:0000313" key="4">
    <source>
        <dbReference type="Proteomes" id="UP000013840"/>
    </source>
</evidence>
<comment type="caution">
    <text evidence="3">The sequence shown here is derived from an EMBL/GenBank/DDBJ whole genome shotgun (WGS) entry which is preliminary data.</text>
</comment>
<protein>
    <recommendedName>
        <fullName evidence="2">DUF5105 domain-containing protein</fullName>
    </recommendedName>
</protein>
<proteinExistence type="predicted"/>
<evidence type="ECO:0000256" key="1">
    <source>
        <dbReference type="SAM" id="SignalP"/>
    </source>
</evidence>
<feature type="signal peptide" evidence="1">
    <location>
        <begin position="1"/>
        <end position="23"/>
    </location>
</feature>
<gene>
    <name evidence="3" type="ORF">UC7_01855</name>
</gene>
<dbReference type="STRING" id="317735.RU98_GL001220"/>
<sequence>MKKLWIASLLLVAIMLTSCGSKGISAEDAGALFVDRLVYQKEENKFAKEFREGEQVGKELDKNIKSFEENFAKGLSATGAKVPQKEANQLTKKLLEQAQEKTSYKIVKIDETKTGAVISYYVTGLDLVSAMQEMTRQLVKKTLADPEIAKDDQKTLEATFSILEERVKSIKIKTDPVELELHLEKEKGKWFVPENQKEAVSNLFMAFISGSENTEMMNKELKDAMNEVAKEIIDSLDTLPMPNNN</sequence>